<dbReference type="EMBL" id="JAKGAS010000003">
    <property type="protein sequence ID" value="MCF2948015.1"/>
    <property type="molecule type" value="Genomic_DNA"/>
</dbReference>
<evidence type="ECO:0000313" key="3">
    <source>
        <dbReference type="EMBL" id="MCF2948015.1"/>
    </source>
</evidence>
<dbReference type="InterPro" id="IPR019405">
    <property type="entry name" value="Lactonase_7-beta_prop"/>
</dbReference>
<accession>A0ABS9D6F9</accession>
<keyword evidence="2" id="KW-0119">Carbohydrate metabolism</keyword>
<comment type="caution">
    <text evidence="3">The sequence shown here is derived from an EMBL/GenBank/DDBJ whole genome shotgun (WGS) entry which is preliminary data.</text>
</comment>
<evidence type="ECO:0000313" key="4">
    <source>
        <dbReference type="Proteomes" id="UP001521137"/>
    </source>
</evidence>
<dbReference type="InterPro" id="IPR011048">
    <property type="entry name" value="Haem_d1_sf"/>
</dbReference>
<reference evidence="3 4" key="1">
    <citation type="submission" date="2022-01" db="EMBL/GenBank/DDBJ databases">
        <title>Paraglaciecola sp. G1-23.</title>
        <authorList>
            <person name="Jin M.S."/>
            <person name="Han D.M."/>
            <person name="Kim H.M."/>
            <person name="Jeon C.O."/>
        </authorList>
    </citation>
    <scope>NUCLEOTIDE SEQUENCE [LARGE SCALE GENOMIC DNA]</scope>
    <source>
        <strain evidence="3 4">G1-23</strain>
    </source>
</reference>
<dbReference type="Proteomes" id="UP001521137">
    <property type="component" value="Unassembled WGS sequence"/>
</dbReference>
<dbReference type="InterPro" id="IPR050282">
    <property type="entry name" value="Cycloisomerase_2"/>
</dbReference>
<dbReference type="PANTHER" id="PTHR30344">
    <property type="entry name" value="6-PHOSPHOGLUCONOLACTONASE-RELATED"/>
    <property type="match status" value="1"/>
</dbReference>
<dbReference type="PANTHER" id="PTHR30344:SF1">
    <property type="entry name" value="6-PHOSPHOGLUCONOLACTONASE"/>
    <property type="match status" value="1"/>
</dbReference>
<sequence>MVLNTVRFTTSNWVKIHTFGALLCMIGFSQLALAEQDVYFGTGSKLGDGIYHAVLNDDSGELSSPKKVADIKAPGFLAQHPSLEVLYAVASIDKKPVVAAYKMAKNGQLSFINSVEIGDGGGAHIAVHSSGKFLLTAQYGGNSVALFSLDAKGSLIERAQLIEHQGGSNVVPNRQKKPHPHWVGFSPDGQYAFVPDLGMDTIMIYRVATDKPQLISHGRADSVPGGGPRHMRFSTNGEYIYLLNEFALSVSSFAYNKEAGTATLMSVTPTLDEGLKRQEAFNSASEILVHPSGLFVYSANRGHDSVSVFHNNEVSGKLALQETESVRGSYPRNINLDNTGKWLFAAGQHSNTVSVFAIDQTNGLLQYQTGKTVNVPEPICVLFKH</sequence>
<keyword evidence="2" id="KW-0313">Glucose metabolism</keyword>
<proteinExistence type="inferred from homology"/>
<dbReference type="Pfam" id="PF10282">
    <property type="entry name" value="Lactonase"/>
    <property type="match status" value="1"/>
</dbReference>
<dbReference type="InterPro" id="IPR015943">
    <property type="entry name" value="WD40/YVTN_repeat-like_dom_sf"/>
</dbReference>
<evidence type="ECO:0000256" key="1">
    <source>
        <dbReference type="ARBA" id="ARBA00005564"/>
    </source>
</evidence>
<dbReference type="SUPFAM" id="SSF51004">
    <property type="entry name" value="C-terminal (heme d1) domain of cytochrome cd1-nitrite reductase"/>
    <property type="match status" value="1"/>
</dbReference>
<dbReference type="RefSeq" id="WP_235311569.1">
    <property type="nucleotide sequence ID" value="NZ_JAKGAS010000003.1"/>
</dbReference>
<comment type="similarity">
    <text evidence="1">Belongs to the cycloisomerase 2 family.</text>
</comment>
<gene>
    <name evidence="3" type="ORF">L0668_07845</name>
</gene>
<name>A0ABS9D6F9_9ALTE</name>
<protein>
    <submittedName>
        <fullName evidence="3">Lactonase family protein</fullName>
    </submittedName>
</protein>
<dbReference type="Gene3D" id="2.130.10.10">
    <property type="entry name" value="YVTN repeat-like/Quinoprotein amine dehydrogenase"/>
    <property type="match status" value="1"/>
</dbReference>
<organism evidence="3 4">
    <name type="scientific">Paraglaciecola algarum</name>
    <dbReference type="NCBI Taxonomy" id="3050085"/>
    <lineage>
        <taxon>Bacteria</taxon>
        <taxon>Pseudomonadati</taxon>
        <taxon>Pseudomonadota</taxon>
        <taxon>Gammaproteobacteria</taxon>
        <taxon>Alteromonadales</taxon>
        <taxon>Alteromonadaceae</taxon>
        <taxon>Paraglaciecola</taxon>
    </lineage>
</organism>
<evidence type="ECO:0000256" key="2">
    <source>
        <dbReference type="ARBA" id="ARBA00022526"/>
    </source>
</evidence>
<keyword evidence="4" id="KW-1185">Reference proteome</keyword>